<feature type="transmembrane region" description="Helical" evidence="9">
    <location>
        <begin position="180"/>
        <end position="201"/>
    </location>
</feature>
<comment type="caution">
    <text evidence="11">The sequence shown here is derived from an EMBL/GenBank/DDBJ whole genome shotgun (WGS) entry which is preliminary data.</text>
</comment>
<dbReference type="GO" id="GO:0035435">
    <property type="term" value="P:phosphate ion transmembrane transport"/>
    <property type="evidence" value="ECO:0007669"/>
    <property type="project" value="InterPro"/>
</dbReference>
<keyword evidence="5" id="KW-0592">Phosphate transport</keyword>
<comment type="subcellular location">
    <subcellularLocation>
        <location evidence="1 9">Cell membrane</location>
        <topology evidence="1 9">Multi-pass membrane protein</topology>
    </subcellularLocation>
</comment>
<keyword evidence="4 9" id="KW-1003">Cell membrane</keyword>
<dbReference type="GO" id="GO:0005886">
    <property type="term" value="C:plasma membrane"/>
    <property type="evidence" value="ECO:0007669"/>
    <property type="project" value="UniProtKB-SubCell"/>
</dbReference>
<dbReference type="GO" id="GO:0005315">
    <property type="term" value="F:phosphate transmembrane transporter activity"/>
    <property type="evidence" value="ECO:0007669"/>
    <property type="project" value="InterPro"/>
</dbReference>
<accession>A0A399F0L1</accession>
<feature type="transmembrane region" description="Helical" evidence="9">
    <location>
        <begin position="251"/>
        <end position="272"/>
    </location>
</feature>
<dbReference type="InterPro" id="IPR000515">
    <property type="entry name" value="MetI-like"/>
</dbReference>
<evidence type="ECO:0000256" key="2">
    <source>
        <dbReference type="ARBA" id="ARBA00007069"/>
    </source>
</evidence>
<dbReference type="EMBL" id="QWLA01000013">
    <property type="protein sequence ID" value="RIH88111.1"/>
    <property type="molecule type" value="Genomic_DNA"/>
</dbReference>
<evidence type="ECO:0000259" key="10">
    <source>
        <dbReference type="PROSITE" id="PS50928"/>
    </source>
</evidence>
<dbReference type="InterPro" id="IPR035906">
    <property type="entry name" value="MetI-like_sf"/>
</dbReference>
<dbReference type="Gene3D" id="1.10.3720.10">
    <property type="entry name" value="MetI-like"/>
    <property type="match status" value="1"/>
</dbReference>
<dbReference type="InterPro" id="IPR005672">
    <property type="entry name" value="Phosphate_PstA"/>
</dbReference>
<evidence type="ECO:0000256" key="5">
    <source>
        <dbReference type="ARBA" id="ARBA00022592"/>
    </source>
</evidence>
<sequence>MRSLQARYNRDRVMVALLLLGTALAALPLLLLLGYALIEGFTSLNWDFFTKTQKPPGELGGGMAQAIVGTIILNGVGLLLAIPFGLAAGILLSEYPEHPLNPPLRVLSDTLNGMPAILKGLLAYVLIVKPMGGFSGLSGAVALAFIMLPILAKSTESVLRLVPWTIREAGLGLGLPRWRVILSLVFPAARAGVVTGMLLALSRAAGEAAPLLFTAFGNVYMQLNLLQPMDSLPVRLYTYAVSPYDDWHRQAWAAGLVLLALIVLTSLLARWATRGRQ</sequence>
<comment type="similarity">
    <text evidence="2 9">Belongs to the binding-protein-dependent transport system permease family. CysTW subfamily.</text>
</comment>
<keyword evidence="12" id="KW-1185">Reference proteome</keyword>
<dbReference type="CDD" id="cd06261">
    <property type="entry name" value="TM_PBP2"/>
    <property type="match status" value="1"/>
</dbReference>
<dbReference type="SUPFAM" id="SSF161098">
    <property type="entry name" value="MetI-like"/>
    <property type="match status" value="1"/>
</dbReference>
<evidence type="ECO:0000256" key="8">
    <source>
        <dbReference type="ARBA" id="ARBA00023136"/>
    </source>
</evidence>
<evidence type="ECO:0000256" key="9">
    <source>
        <dbReference type="RuleBase" id="RU363043"/>
    </source>
</evidence>
<dbReference type="NCBIfam" id="TIGR00974">
    <property type="entry name" value="3a0107s02c"/>
    <property type="match status" value="1"/>
</dbReference>
<keyword evidence="3" id="KW-0813">Transport</keyword>
<dbReference type="PANTHER" id="PTHR42922">
    <property type="entry name" value="PHOSPHATE TRANSPORT SYSTEM PERMEASE PROTEIN PSTA"/>
    <property type="match status" value="1"/>
</dbReference>
<dbReference type="PROSITE" id="PS50928">
    <property type="entry name" value="ABC_TM1"/>
    <property type="match status" value="1"/>
</dbReference>
<feature type="transmembrane region" description="Helical" evidence="9">
    <location>
        <begin position="133"/>
        <end position="152"/>
    </location>
</feature>
<name>A0A399F0L1_9DEIN</name>
<feature type="transmembrane region" description="Helical" evidence="9">
    <location>
        <begin position="62"/>
        <end position="92"/>
    </location>
</feature>
<dbReference type="OrthoDB" id="9807065at2"/>
<comment type="caution">
    <text evidence="9">Lacks conserved residue(s) required for the propagation of feature annotation.</text>
</comment>
<evidence type="ECO:0000256" key="3">
    <source>
        <dbReference type="ARBA" id="ARBA00022448"/>
    </source>
</evidence>
<dbReference type="Pfam" id="PF00528">
    <property type="entry name" value="BPD_transp_1"/>
    <property type="match status" value="1"/>
</dbReference>
<proteinExistence type="inferred from homology"/>
<feature type="domain" description="ABC transmembrane type-1" evidence="10">
    <location>
        <begin position="67"/>
        <end position="269"/>
    </location>
</feature>
<organism evidence="11 12">
    <name type="scientific">Calidithermus roseus</name>
    <dbReference type="NCBI Taxonomy" id="1644118"/>
    <lineage>
        <taxon>Bacteria</taxon>
        <taxon>Thermotogati</taxon>
        <taxon>Deinococcota</taxon>
        <taxon>Deinococci</taxon>
        <taxon>Thermales</taxon>
        <taxon>Thermaceae</taxon>
        <taxon>Calidithermus</taxon>
    </lineage>
</organism>
<evidence type="ECO:0000313" key="12">
    <source>
        <dbReference type="Proteomes" id="UP000265341"/>
    </source>
</evidence>
<dbReference type="PANTHER" id="PTHR42922:SF1">
    <property type="entry name" value="PHOSPHATE TRANSPORT SYSTEM PERMEASE PROTEIN PSTA"/>
    <property type="match status" value="1"/>
</dbReference>
<keyword evidence="8 9" id="KW-0472">Membrane</keyword>
<reference evidence="11 12" key="1">
    <citation type="submission" date="2018-08" db="EMBL/GenBank/DDBJ databases">
        <title>Meiothermus roseus NBRC 110900 genome sequencing project.</title>
        <authorList>
            <person name="Da Costa M.S."/>
            <person name="Albuquerque L."/>
            <person name="Raposo P."/>
            <person name="Froufe H.J.C."/>
            <person name="Barroso C.S."/>
            <person name="Egas C."/>
        </authorList>
    </citation>
    <scope>NUCLEOTIDE SEQUENCE [LARGE SCALE GENOMIC DNA]</scope>
    <source>
        <strain evidence="11 12">NBRC 110900</strain>
    </source>
</reference>
<keyword evidence="7 9" id="KW-1133">Transmembrane helix</keyword>
<evidence type="ECO:0000313" key="11">
    <source>
        <dbReference type="EMBL" id="RIH88111.1"/>
    </source>
</evidence>
<keyword evidence="6 9" id="KW-0812">Transmembrane</keyword>
<gene>
    <name evidence="11" type="primary">pstA</name>
    <name evidence="11" type="ORF">Mrose_01015</name>
</gene>
<dbReference type="AlphaFoldDB" id="A0A399F0L1"/>
<dbReference type="Proteomes" id="UP000265341">
    <property type="component" value="Unassembled WGS sequence"/>
</dbReference>
<evidence type="ECO:0000256" key="6">
    <source>
        <dbReference type="ARBA" id="ARBA00022692"/>
    </source>
</evidence>
<dbReference type="RefSeq" id="WP_119276343.1">
    <property type="nucleotide sequence ID" value="NZ_QWLA01000013.1"/>
</dbReference>
<evidence type="ECO:0000256" key="1">
    <source>
        <dbReference type="ARBA" id="ARBA00004651"/>
    </source>
</evidence>
<evidence type="ECO:0000256" key="4">
    <source>
        <dbReference type="ARBA" id="ARBA00022475"/>
    </source>
</evidence>
<protein>
    <recommendedName>
        <fullName evidence="9">Phosphate transport system permease protein PstA</fullName>
    </recommendedName>
</protein>
<dbReference type="InterPro" id="IPR051408">
    <property type="entry name" value="Phosphate_transprt_permease"/>
</dbReference>
<evidence type="ECO:0000256" key="7">
    <source>
        <dbReference type="ARBA" id="ARBA00022989"/>
    </source>
</evidence>